<dbReference type="PANTHER" id="PTHR21035">
    <property type="entry name" value="28S RIBOSOMAL PROTEIN S26, MITOCHONDRIAL"/>
    <property type="match status" value="1"/>
</dbReference>
<keyword evidence="5" id="KW-0496">Mitochondrion</keyword>
<keyword evidence="4 10" id="KW-0689">Ribosomal protein</keyword>
<evidence type="ECO:0000313" key="10">
    <source>
        <dbReference type="EMBL" id="KAB7505796.1"/>
    </source>
</evidence>
<proteinExistence type="inferred from homology"/>
<evidence type="ECO:0000256" key="2">
    <source>
        <dbReference type="ARBA" id="ARBA00009672"/>
    </source>
</evidence>
<evidence type="ECO:0000256" key="4">
    <source>
        <dbReference type="ARBA" id="ARBA00022980"/>
    </source>
</evidence>
<gene>
    <name evidence="10" type="primary">mRpS26</name>
    <name evidence="10" type="ORF">Anas_05265</name>
</gene>
<dbReference type="AlphaFoldDB" id="A0A5N5TGL8"/>
<keyword evidence="11" id="KW-1185">Reference proteome</keyword>
<accession>A0A5N5TGL8</accession>
<reference evidence="10 11" key="1">
    <citation type="journal article" date="2019" name="PLoS Biol.">
        <title>Sex chromosomes control vertical transmission of feminizing Wolbachia symbionts in an isopod.</title>
        <authorList>
            <person name="Becking T."/>
            <person name="Chebbi M.A."/>
            <person name="Giraud I."/>
            <person name="Moumen B."/>
            <person name="Laverre T."/>
            <person name="Caubet Y."/>
            <person name="Peccoud J."/>
            <person name="Gilbert C."/>
            <person name="Cordaux R."/>
        </authorList>
    </citation>
    <scope>NUCLEOTIDE SEQUENCE [LARGE SCALE GENOMIC DNA]</scope>
    <source>
        <strain evidence="10">ANa2</strain>
        <tissue evidence="10">Whole body excluding digestive tract and cuticle</tissue>
    </source>
</reference>
<evidence type="ECO:0000256" key="1">
    <source>
        <dbReference type="ARBA" id="ARBA00004173"/>
    </source>
</evidence>
<comment type="subcellular location">
    <subcellularLocation>
        <location evidence="1">Mitochondrion</location>
    </subcellularLocation>
</comment>
<dbReference type="EMBL" id="SEYY01001105">
    <property type="protein sequence ID" value="KAB7505796.1"/>
    <property type="molecule type" value="Genomic_DNA"/>
</dbReference>
<evidence type="ECO:0000256" key="8">
    <source>
        <dbReference type="ARBA" id="ARBA00035344"/>
    </source>
</evidence>
<protein>
    <recommendedName>
        <fullName evidence="7">Small ribosomal subunit protein mS26</fullName>
    </recommendedName>
    <alternativeName>
        <fullName evidence="8">28S ribosomal protein S26, mitochondrial</fullName>
    </alternativeName>
</protein>
<dbReference type="OrthoDB" id="5988811at2759"/>
<keyword evidence="9" id="KW-0175">Coiled coil</keyword>
<evidence type="ECO:0000256" key="9">
    <source>
        <dbReference type="SAM" id="Coils"/>
    </source>
</evidence>
<feature type="coiled-coil region" evidence="9">
    <location>
        <begin position="50"/>
        <end position="101"/>
    </location>
</feature>
<comment type="caution">
    <text evidence="10">The sequence shown here is derived from an EMBL/GenBank/DDBJ whole genome shotgun (WGS) entry which is preliminary data.</text>
</comment>
<sequence length="168" mass="20340">MTEGDENILEVFPNREHCQRENEIRSESKKLTTIAMEKDEEEHRLLMEYNDQENERVAQLRRERQEKEKEELIKSILEHKAQEEQKEMKELEESYKILRETQELVKLFIEREDLEKAINHAIDNPVDYNFAIDLDGRKYEGRFTQPHKVERDSLPVFQVRDQGFTNEF</sequence>
<evidence type="ECO:0000256" key="7">
    <source>
        <dbReference type="ARBA" id="ARBA00035138"/>
    </source>
</evidence>
<evidence type="ECO:0000256" key="3">
    <source>
        <dbReference type="ARBA" id="ARBA00022946"/>
    </source>
</evidence>
<organism evidence="10 11">
    <name type="scientific">Armadillidium nasatum</name>
    <dbReference type="NCBI Taxonomy" id="96803"/>
    <lineage>
        <taxon>Eukaryota</taxon>
        <taxon>Metazoa</taxon>
        <taxon>Ecdysozoa</taxon>
        <taxon>Arthropoda</taxon>
        <taxon>Crustacea</taxon>
        <taxon>Multicrustacea</taxon>
        <taxon>Malacostraca</taxon>
        <taxon>Eumalacostraca</taxon>
        <taxon>Peracarida</taxon>
        <taxon>Isopoda</taxon>
        <taxon>Oniscidea</taxon>
        <taxon>Crinocheta</taxon>
        <taxon>Armadillidiidae</taxon>
        <taxon>Armadillidium</taxon>
    </lineage>
</organism>
<dbReference type="PANTHER" id="PTHR21035:SF2">
    <property type="entry name" value="SMALL RIBOSOMAL SUBUNIT PROTEIN MS26"/>
    <property type="match status" value="1"/>
</dbReference>
<evidence type="ECO:0000256" key="5">
    <source>
        <dbReference type="ARBA" id="ARBA00023128"/>
    </source>
</evidence>
<dbReference type="GO" id="GO:0005763">
    <property type="term" value="C:mitochondrial small ribosomal subunit"/>
    <property type="evidence" value="ECO:0007669"/>
    <property type="project" value="InterPro"/>
</dbReference>
<evidence type="ECO:0000313" key="11">
    <source>
        <dbReference type="Proteomes" id="UP000326759"/>
    </source>
</evidence>
<keyword evidence="3" id="KW-0809">Transit peptide</keyword>
<dbReference type="Pfam" id="PF14943">
    <property type="entry name" value="MRP-S26"/>
    <property type="match status" value="1"/>
</dbReference>
<evidence type="ECO:0000256" key="6">
    <source>
        <dbReference type="ARBA" id="ARBA00023274"/>
    </source>
</evidence>
<comment type="similarity">
    <text evidence="2">Belongs to the mitochondrion-specific ribosomal protein mS26 family.</text>
</comment>
<dbReference type="InterPro" id="IPR026140">
    <property type="entry name" value="Ribosomal_mS26"/>
</dbReference>
<name>A0A5N5TGL8_9CRUS</name>
<dbReference type="Proteomes" id="UP000326759">
    <property type="component" value="Unassembled WGS sequence"/>
</dbReference>
<keyword evidence="6" id="KW-0687">Ribonucleoprotein</keyword>